<dbReference type="PANTHER" id="PTHR35201">
    <property type="entry name" value="TERPENE SYNTHASE"/>
    <property type="match status" value="1"/>
</dbReference>
<dbReference type="PANTHER" id="PTHR35201:SF4">
    <property type="entry name" value="BETA-PINACENE SYNTHASE-RELATED"/>
    <property type="match status" value="1"/>
</dbReference>
<dbReference type="EC" id="4.2.3.-" evidence="1"/>
<evidence type="ECO:0000256" key="1">
    <source>
        <dbReference type="RuleBase" id="RU366034"/>
    </source>
</evidence>
<reference evidence="2 3" key="1">
    <citation type="submission" date="2020-04" db="EMBL/GenBank/DDBJ databases">
        <authorList>
            <person name="Yin C."/>
        </authorList>
    </citation>
    <scope>NUCLEOTIDE SEQUENCE [LARGE SCALE GENOMIC DNA]</scope>
    <source>
        <strain evidence="2 3">Ae27</strain>
    </source>
</reference>
<comment type="similarity">
    <text evidence="1">Belongs to the terpene synthase family.</text>
</comment>
<evidence type="ECO:0000313" key="2">
    <source>
        <dbReference type="EMBL" id="NLR67881.1"/>
    </source>
</evidence>
<dbReference type="GO" id="GO:0046872">
    <property type="term" value="F:metal ion binding"/>
    <property type="evidence" value="ECO:0007669"/>
    <property type="project" value="UniProtKB-KW"/>
</dbReference>
<keyword evidence="1" id="KW-0456">Lyase</keyword>
<dbReference type="RefSeq" id="WP_168873822.1">
    <property type="nucleotide sequence ID" value="NZ_JABAIA010000003.1"/>
</dbReference>
<organism evidence="2 3">
    <name type="scientific">Chitinophaga varians</name>
    <dbReference type="NCBI Taxonomy" id="2202339"/>
    <lineage>
        <taxon>Bacteria</taxon>
        <taxon>Pseudomonadati</taxon>
        <taxon>Bacteroidota</taxon>
        <taxon>Chitinophagia</taxon>
        <taxon>Chitinophagales</taxon>
        <taxon>Chitinophagaceae</taxon>
        <taxon>Chitinophaga</taxon>
    </lineage>
</organism>
<accession>A0A847S864</accession>
<keyword evidence="1" id="KW-0479">Metal-binding</keyword>
<evidence type="ECO:0000313" key="3">
    <source>
        <dbReference type="Proteomes" id="UP000570474"/>
    </source>
</evidence>
<dbReference type="SUPFAM" id="SSF48576">
    <property type="entry name" value="Terpenoid synthases"/>
    <property type="match status" value="1"/>
</dbReference>
<dbReference type="InterPro" id="IPR008949">
    <property type="entry name" value="Isoprenoid_synthase_dom_sf"/>
</dbReference>
<dbReference type="Proteomes" id="UP000570474">
    <property type="component" value="Unassembled WGS sequence"/>
</dbReference>
<dbReference type="GO" id="GO:0010333">
    <property type="term" value="F:terpene synthase activity"/>
    <property type="evidence" value="ECO:0007669"/>
    <property type="project" value="InterPro"/>
</dbReference>
<keyword evidence="1" id="KW-0460">Magnesium</keyword>
<dbReference type="Gene3D" id="1.10.600.10">
    <property type="entry name" value="Farnesyl Diphosphate Synthase"/>
    <property type="match status" value="1"/>
</dbReference>
<dbReference type="SFLD" id="SFLDS00005">
    <property type="entry name" value="Isoprenoid_Synthase_Type_I"/>
    <property type="match status" value="1"/>
</dbReference>
<dbReference type="EMBL" id="JABAIA010000003">
    <property type="protein sequence ID" value="NLR67881.1"/>
    <property type="molecule type" value="Genomic_DNA"/>
</dbReference>
<comment type="caution">
    <text evidence="2">The sequence shown here is derived from an EMBL/GenBank/DDBJ whole genome shotgun (WGS) entry which is preliminary data.</text>
</comment>
<protein>
    <recommendedName>
        <fullName evidence="1">Terpene synthase</fullName>
        <ecNumber evidence="1">4.2.3.-</ecNumber>
    </recommendedName>
</protein>
<dbReference type="Pfam" id="PF19086">
    <property type="entry name" value="Terpene_syn_C_2"/>
    <property type="match status" value="1"/>
</dbReference>
<sequence length="317" mass="37271">MQIPIDCQLSYPFNDELNRHAVECETMTQQWIETIYAFLPPNVREKYSKTKTGLLTARFFPRASLERLTPMVRSSLWGLAWDDYNEYSNEALLLNLKQKVVDVLSGVPLLKYDELFSELRLMYFELSSIMPEYWMKRFCRSMAGYLDGMIEESRYKKRMEFPSLDDYIRIRTRSVDVYPLIDFVEVVTEQPLPDFVRHSPEMEVIAYYICRIIAWANDFFSAPKERGRDVMNMVLVLMHHNGVSWEDAYKELLNIHAADVKKYQQLKEDLPSFGDNNRAVKNFLVNCDLLIAGHKIWYEIDTLRYKSGGSPEPGVFQ</sequence>
<comment type="cofactor">
    <cofactor evidence="1">
        <name>Mg(2+)</name>
        <dbReference type="ChEBI" id="CHEBI:18420"/>
    </cofactor>
</comment>
<name>A0A847S864_9BACT</name>
<dbReference type="AlphaFoldDB" id="A0A847S864"/>
<dbReference type="SFLD" id="SFLDG01020">
    <property type="entry name" value="Terpene_Cyclase_Like_2"/>
    <property type="match status" value="1"/>
</dbReference>
<proteinExistence type="inferred from homology"/>
<dbReference type="InterPro" id="IPR034686">
    <property type="entry name" value="Terpene_cyclase-like_2"/>
</dbReference>
<keyword evidence="3" id="KW-1185">Reference proteome</keyword>
<gene>
    <name evidence="2" type="ORF">HGH92_26490</name>
</gene>